<feature type="region of interest" description="Disordered" evidence="3">
    <location>
        <begin position="406"/>
        <end position="434"/>
    </location>
</feature>
<reference evidence="5" key="2">
    <citation type="submission" date="2020-11" db="EMBL/GenBank/DDBJ databases">
        <authorList>
            <person name="Cecchin M."/>
            <person name="Marcolungo L."/>
            <person name="Rossato M."/>
            <person name="Girolomoni L."/>
            <person name="Cosentino E."/>
            <person name="Cuine S."/>
            <person name="Li-Beisson Y."/>
            <person name="Delledonne M."/>
            <person name="Ballottari M."/>
        </authorList>
    </citation>
    <scope>NUCLEOTIDE SEQUENCE</scope>
    <source>
        <strain evidence="5">211/11P</strain>
        <tissue evidence="5">Whole cell</tissue>
    </source>
</reference>
<organism evidence="5 6">
    <name type="scientific">Chlorella vulgaris</name>
    <name type="common">Green alga</name>
    <dbReference type="NCBI Taxonomy" id="3077"/>
    <lineage>
        <taxon>Eukaryota</taxon>
        <taxon>Viridiplantae</taxon>
        <taxon>Chlorophyta</taxon>
        <taxon>core chlorophytes</taxon>
        <taxon>Trebouxiophyceae</taxon>
        <taxon>Chlorellales</taxon>
        <taxon>Chlorellaceae</taxon>
        <taxon>Chlorella clade</taxon>
        <taxon>Chlorella</taxon>
    </lineage>
</organism>
<dbReference type="OrthoDB" id="10261598at2759"/>
<feature type="signal peptide" evidence="4">
    <location>
        <begin position="1"/>
        <end position="35"/>
    </location>
</feature>
<evidence type="ECO:0000256" key="1">
    <source>
        <dbReference type="ARBA" id="ARBA00007527"/>
    </source>
</evidence>
<keyword evidence="6" id="KW-1185">Reference proteome</keyword>
<dbReference type="InterPro" id="IPR004947">
    <property type="entry name" value="DNase_II"/>
</dbReference>
<gene>
    <name evidence="5" type="ORF">D9Q98_000051</name>
</gene>
<keyword evidence="4" id="KW-0732">Signal</keyword>
<name>A0A9D4TXG2_CHLVU</name>
<evidence type="ECO:0000256" key="3">
    <source>
        <dbReference type="SAM" id="MobiDB-lite"/>
    </source>
</evidence>
<comment type="similarity">
    <text evidence="1">Belongs to the DNase II family.</text>
</comment>
<reference evidence="5" key="1">
    <citation type="journal article" date="2019" name="Plant J.">
        <title>Chlorella vulgaris genome assembly and annotation reveals the molecular basis for metabolic acclimation to high light conditions.</title>
        <authorList>
            <person name="Cecchin M."/>
            <person name="Marcolungo L."/>
            <person name="Rossato M."/>
            <person name="Girolomoni L."/>
            <person name="Cosentino E."/>
            <person name="Cuine S."/>
            <person name="Li-Beisson Y."/>
            <person name="Delledonne M."/>
            <person name="Ballottari M."/>
        </authorList>
    </citation>
    <scope>NUCLEOTIDE SEQUENCE</scope>
    <source>
        <strain evidence="5">211/11P</strain>
    </source>
</reference>
<evidence type="ECO:0000313" key="6">
    <source>
        <dbReference type="Proteomes" id="UP001055712"/>
    </source>
</evidence>
<proteinExistence type="inferred from homology"/>
<dbReference type="Pfam" id="PF03265">
    <property type="entry name" value="DNase_II"/>
    <property type="match status" value="1"/>
</dbReference>
<feature type="chain" id="PRO_5038745472" evidence="4">
    <location>
        <begin position="36"/>
        <end position="521"/>
    </location>
</feature>
<dbReference type="AlphaFoldDB" id="A0A9D4TXG2"/>
<comment type="caution">
    <text evidence="5">The sequence shown here is derived from an EMBL/GenBank/DDBJ whole genome shotgun (WGS) entry which is preliminary data.</text>
</comment>
<protein>
    <submittedName>
        <fullName evidence="5">Uncharacterized protein</fullName>
    </submittedName>
</protein>
<dbReference type="EMBL" id="SIDB01000001">
    <property type="protein sequence ID" value="KAI3437598.1"/>
    <property type="molecule type" value="Genomic_DNA"/>
</dbReference>
<accession>A0A9D4TXG2</accession>
<feature type="compositionally biased region" description="Low complexity" evidence="3">
    <location>
        <begin position="406"/>
        <end position="431"/>
    </location>
</feature>
<dbReference type="Proteomes" id="UP001055712">
    <property type="component" value="Unassembled WGS sequence"/>
</dbReference>
<keyword evidence="2" id="KW-0378">Hydrolase</keyword>
<evidence type="ECO:0000313" key="5">
    <source>
        <dbReference type="EMBL" id="KAI3437598.1"/>
    </source>
</evidence>
<sequence length="521" mass="53992">MACPAVANNHARPPLWARALSWLLTITSLLPTTSAVRLRPPLQLVVAAANGGADSPPTSSAACLDAAGQPVPWWLHYKLPGDCDSGGTWVRGNVSLYVDAHSVGRCRGNGGSDCWSLSSIDAPGSALQRTLSQLNGTGTGQLLYNDLPPVHDFKYWHYLRWAHAKGLLHFNATAGIWLRHSIPSWPNQTAAESWSTVPLHQTCLGQHVLCLSLDAAVLDGAVAGVLSKMKPFFYQAALPDELRTAYPGLAELLAEAGQPAAKPGAPSAAAFATAGGSTVWRAFAKANHGPEAEAQLFEASVVPGLGVSMGWQTWRTQFGAYGADKCRYNPRNSMNATCGIAPGGWDSANVQDLAVPAAASSTAAALLAAAGGAATPAPLQELVPPVLAWRSCDDHSKWGAALPLGSKSSGGVSSSSSSSDRGSSSSSSSSGGIAGPASPWVCFCDNNRAWSQLPRGGACTCTESVPLWQAMAALVQRAPDTCGEAAGCSSAGVLSCIEHWLSGATRFFKRLPAPPSCCISA</sequence>
<evidence type="ECO:0000256" key="2">
    <source>
        <dbReference type="ARBA" id="ARBA00022801"/>
    </source>
</evidence>
<dbReference type="PANTHER" id="PTHR10858:SF23">
    <property type="entry name" value="DEOXYRIBONUCLEASE II"/>
    <property type="match status" value="1"/>
</dbReference>
<dbReference type="PANTHER" id="PTHR10858">
    <property type="entry name" value="DEOXYRIBONUCLEASE II"/>
    <property type="match status" value="1"/>
</dbReference>
<evidence type="ECO:0000256" key="4">
    <source>
        <dbReference type="SAM" id="SignalP"/>
    </source>
</evidence>
<dbReference type="GO" id="GO:0004531">
    <property type="term" value="F:deoxyribonuclease II activity"/>
    <property type="evidence" value="ECO:0007669"/>
    <property type="project" value="InterPro"/>
</dbReference>